<dbReference type="SUPFAM" id="SSF52038">
    <property type="entry name" value="Barstar-related"/>
    <property type="match status" value="1"/>
</dbReference>
<name>A0A926EU66_9FIRM</name>
<evidence type="ECO:0000256" key="1">
    <source>
        <dbReference type="ARBA" id="ARBA00006845"/>
    </source>
</evidence>
<dbReference type="EMBL" id="JACRTK010000001">
    <property type="protein sequence ID" value="MBC8589863.1"/>
    <property type="molecule type" value="Genomic_DNA"/>
</dbReference>
<dbReference type="InterPro" id="IPR035905">
    <property type="entry name" value="Barstar-like_sf"/>
</dbReference>
<feature type="domain" description="Barstar (barnase inhibitor)" evidence="2">
    <location>
        <begin position="3"/>
        <end position="86"/>
    </location>
</feature>
<organism evidence="3 4">
    <name type="scientific">Wansuia hejianensis</name>
    <dbReference type="NCBI Taxonomy" id="2763667"/>
    <lineage>
        <taxon>Bacteria</taxon>
        <taxon>Bacillati</taxon>
        <taxon>Bacillota</taxon>
        <taxon>Clostridia</taxon>
        <taxon>Lachnospirales</taxon>
        <taxon>Lachnospiraceae</taxon>
        <taxon>Wansuia</taxon>
    </lineage>
</organism>
<dbReference type="Pfam" id="PF01337">
    <property type="entry name" value="Barstar"/>
    <property type="match status" value="1"/>
</dbReference>
<keyword evidence="4" id="KW-1185">Reference proteome</keyword>
<dbReference type="RefSeq" id="WP_249322675.1">
    <property type="nucleotide sequence ID" value="NZ_JACRTK010000001.1"/>
</dbReference>
<dbReference type="AlphaFoldDB" id="A0A926EU66"/>
<comment type="caution">
    <text evidence="3">The sequence shown here is derived from an EMBL/GenBank/DDBJ whole genome shotgun (WGS) entry which is preliminary data.</text>
</comment>
<protein>
    <submittedName>
        <fullName evidence="3">Barstar family protein</fullName>
    </submittedName>
</protein>
<gene>
    <name evidence="3" type="ORF">H8689_01735</name>
</gene>
<evidence type="ECO:0000259" key="2">
    <source>
        <dbReference type="Pfam" id="PF01337"/>
    </source>
</evidence>
<dbReference type="Gene3D" id="3.30.370.10">
    <property type="entry name" value="Barstar-like"/>
    <property type="match status" value="1"/>
</dbReference>
<evidence type="ECO:0000313" key="4">
    <source>
        <dbReference type="Proteomes" id="UP000601522"/>
    </source>
</evidence>
<evidence type="ECO:0000313" key="3">
    <source>
        <dbReference type="EMBL" id="MBC8589863.1"/>
    </source>
</evidence>
<dbReference type="InterPro" id="IPR000468">
    <property type="entry name" value="Barstar"/>
</dbReference>
<proteinExistence type="inferred from homology"/>
<sequence>MKVILDGKDIENREMVHIYLKERLGLPEYYGENLDALWDILSVASESISIELRNEEKLIDNLGHYGRSLLQVFKDLTHENTNIEFTIPE</sequence>
<accession>A0A926EU66</accession>
<dbReference type="Proteomes" id="UP000601522">
    <property type="component" value="Unassembled WGS sequence"/>
</dbReference>
<comment type="similarity">
    <text evidence="1">Belongs to the barstar family.</text>
</comment>
<reference evidence="3 4" key="1">
    <citation type="submission" date="2020-08" db="EMBL/GenBank/DDBJ databases">
        <title>Genome public.</title>
        <authorList>
            <person name="Liu C."/>
            <person name="Sun Q."/>
        </authorList>
    </citation>
    <scope>NUCLEOTIDE SEQUENCE [LARGE SCALE GENOMIC DNA]</scope>
    <source>
        <strain evidence="3 4">NSJ-26</strain>
    </source>
</reference>